<dbReference type="Proteomes" id="UP001632037">
    <property type="component" value="Unassembled WGS sequence"/>
</dbReference>
<comment type="caution">
    <text evidence="1">The sequence shown here is derived from an EMBL/GenBank/DDBJ whole genome shotgun (WGS) entry which is preliminary data.</text>
</comment>
<dbReference type="AlphaFoldDB" id="A0ABD3F6J4"/>
<evidence type="ECO:0000313" key="2">
    <source>
        <dbReference type="Proteomes" id="UP001632037"/>
    </source>
</evidence>
<name>A0ABD3F6J4_9STRA</name>
<sequence length="102" mass="11796">MTPPLDVETAGMTTFQSPPSSSYRYILQLNGDKLSFWVEDRTSKKQWRKGDLVRDNYVTSANMIADASALDYLKCFKEALDCELDKSRDIQRINWNLYMMAS</sequence>
<reference evidence="1 2" key="1">
    <citation type="submission" date="2024-09" db="EMBL/GenBank/DDBJ databases">
        <title>Genome sequencing and assembly of Phytophthora oleae, isolate VK10A, causative agent of rot of olive drupes.</title>
        <authorList>
            <person name="Conti Taguali S."/>
            <person name="Riolo M."/>
            <person name="La Spada F."/>
            <person name="Cacciola S.O."/>
            <person name="Dionisio G."/>
        </authorList>
    </citation>
    <scope>NUCLEOTIDE SEQUENCE [LARGE SCALE GENOMIC DNA]</scope>
    <source>
        <strain evidence="1 2">VK10A</strain>
    </source>
</reference>
<organism evidence="1 2">
    <name type="scientific">Phytophthora oleae</name>
    <dbReference type="NCBI Taxonomy" id="2107226"/>
    <lineage>
        <taxon>Eukaryota</taxon>
        <taxon>Sar</taxon>
        <taxon>Stramenopiles</taxon>
        <taxon>Oomycota</taxon>
        <taxon>Peronosporomycetes</taxon>
        <taxon>Peronosporales</taxon>
        <taxon>Peronosporaceae</taxon>
        <taxon>Phytophthora</taxon>
    </lineage>
</organism>
<dbReference type="EMBL" id="JBIMZQ010000037">
    <property type="protein sequence ID" value="KAL3661119.1"/>
    <property type="molecule type" value="Genomic_DNA"/>
</dbReference>
<gene>
    <name evidence="1" type="ORF">V7S43_013728</name>
</gene>
<evidence type="ECO:0000313" key="1">
    <source>
        <dbReference type="EMBL" id="KAL3661119.1"/>
    </source>
</evidence>
<protein>
    <submittedName>
        <fullName evidence="1">Uncharacterized protein</fullName>
    </submittedName>
</protein>
<keyword evidence="2" id="KW-1185">Reference proteome</keyword>
<proteinExistence type="predicted"/>
<accession>A0ABD3F6J4</accession>